<proteinExistence type="predicted"/>
<feature type="region of interest" description="Disordered" evidence="1">
    <location>
        <begin position="131"/>
        <end position="160"/>
    </location>
</feature>
<feature type="domain" description="C2H2-type" evidence="2">
    <location>
        <begin position="466"/>
        <end position="486"/>
    </location>
</feature>
<evidence type="ECO:0000259" key="2">
    <source>
        <dbReference type="SMART" id="SM00355"/>
    </source>
</evidence>
<feature type="compositionally biased region" description="Polar residues" evidence="1">
    <location>
        <begin position="211"/>
        <end position="238"/>
    </location>
</feature>
<evidence type="ECO:0000313" key="3">
    <source>
        <dbReference type="EMBL" id="KAB7506754.1"/>
    </source>
</evidence>
<dbReference type="InterPro" id="IPR057356">
    <property type="entry name" value="Znf-C2H2_ZNF592"/>
</dbReference>
<feature type="region of interest" description="Disordered" evidence="1">
    <location>
        <begin position="255"/>
        <end position="277"/>
    </location>
</feature>
<dbReference type="AlphaFoldDB" id="A0A5N5TKR2"/>
<dbReference type="Proteomes" id="UP000326759">
    <property type="component" value="Unassembled WGS sequence"/>
</dbReference>
<organism evidence="3 4">
    <name type="scientific">Armadillidium nasatum</name>
    <dbReference type="NCBI Taxonomy" id="96803"/>
    <lineage>
        <taxon>Eukaryota</taxon>
        <taxon>Metazoa</taxon>
        <taxon>Ecdysozoa</taxon>
        <taxon>Arthropoda</taxon>
        <taxon>Crustacea</taxon>
        <taxon>Multicrustacea</taxon>
        <taxon>Malacostraca</taxon>
        <taxon>Eumalacostraca</taxon>
        <taxon>Peracarida</taxon>
        <taxon>Isopoda</taxon>
        <taxon>Oniscidea</taxon>
        <taxon>Crinocheta</taxon>
        <taxon>Armadillidiidae</taxon>
        <taxon>Armadillidium</taxon>
    </lineage>
</organism>
<evidence type="ECO:0000256" key="1">
    <source>
        <dbReference type="SAM" id="MobiDB-lite"/>
    </source>
</evidence>
<dbReference type="EMBL" id="SEYY01000677">
    <property type="protein sequence ID" value="KAB7506754.1"/>
    <property type="molecule type" value="Genomic_DNA"/>
</dbReference>
<evidence type="ECO:0000313" key="4">
    <source>
        <dbReference type="Proteomes" id="UP000326759"/>
    </source>
</evidence>
<feature type="region of interest" description="Disordered" evidence="1">
    <location>
        <begin position="404"/>
        <end position="437"/>
    </location>
</feature>
<dbReference type="SMART" id="SM00355">
    <property type="entry name" value="ZnF_C2H2"/>
    <property type="match status" value="3"/>
</dbReference>
<feature type="domain" description="C2H2-type" evidence="2">
    <location>
        <begin position="496"/>
        <end position="518"/>
    </location>
</feature>
<accession>A0A5N5TKR2</accession>
<comment type="caution">
    <text evidence="3">The sequence shown here is derived from an EMBL/GenBank/DDBJ whole genome shotgun (WGS) entry which is preliminary data.</text>
</comment>
<dbReference type="InterPro" id="IPR013087">
    <property type="entry name" value="Znf_C2H2_type"/>
</dbReference>
<feature type="region of interest" description="Disordered" evidence="1">
    <location>
        <begin position="201"/>
        <end position="240"/>
    </location>
</feature>
<name>A0A5N5TKR2_9CRUS</name>
<feature type="compositionally biased region" description="Polar residues" evidence="1">
    <location>
        <begin position="134"/>
        <end position="151"/>
    </location>
</feature>
<feature type="compositionally biased region" description="Basic and acidic residues" evidence="1">
    <location>
        <begin position="201"/>
        <end position="210"/>
    </location>
</feature>
<dbReference type="PANTHER" id="PTHR47222:SF5">
    <property type="entry name" value="LOW QUALITY PROTEIN: ZINC FINGER PROTEIN 532-LIKE"/>
    <property type="match status" value="1"/>
</dbReference>
<dbReference type="PANTHER" id="PTHR47222">
    <property type="entry name" value="ZINC FINGER PROTEIN 532-RELATED"/>
    <property type="match status" value="1"/>
</dbReference>
<protein>
    <submittedName>
        <fullName evidence="3">Zinc finger protein</fullName>
    </submittedName>
</protein>
<reference evidence="3 4" key="1">
    <citation type="journal article" date="2019" name="PLoS Biol.">
        <title>Sex chromosomes control vertical transmission of feminizing Wolbachia symbionts in an isopod.</title>
        <authorList>
            <person name="Becking T."/>
            <person name="Chebbi M.A."/>
            <person name="Giraud I."/>
            <person name="Moumen B."/>
            <person name="Laverre T."/>
            <person name="Caubet Y."/>
            <person name="Peccoud J."/>
            <person name="Gilbert C."/>
            <person name="Cordaux R."/>
        </authorList>
    </citation>
    <scope>NUCLEOTIDE SEQUENCE [LARGE SCALE GENOMIC DNA]</scope>
    <source>
        <strain evidence="3">ANa2</strain>
        <tissue evidence="3">Whole body excluding digestive tract and cuticle</tissue>
    </source>
</reference>
<dbReference type="Pfam" id="PF25412">
    <property type="entry name" value="zf-C2H2_ZNF592"/>
    <property type="match status" value="1"/>
</dbReference>
<dbReference type="InterPro" id="IPR045914">
    <property type="entry name" value="Zn532-like"/>
</dbReference>
<dbReference type="OrthoDB" id="8856548at2759"/>
<gene>
    <name evidence="3" type="ORF">Anas_07526</name>
</gene>
<feature type="compositionally biased region" description="Polar residues" evidence="1">
    <location>
        <begin position="410"/>
        <end position="419"/>
    </location>
</feature>
<feature type="compositionally biased region" description="Basic and acidic residues" evidence="1">
    <location>
        <begin position="420"/>
        <end position="432"/>
    </location>
</feature>
<sequence>MKPLSSSAEDGEDSLSSFIDAKSSEFNKNLLETASRDMNVDILNREEQKAETDMSSHKLSSPGASEVFKSVKRKFTDVHDDEIESKNSRNVEKFYTRQSREKILKLDSDIGEDFEARLSDNVKKNVADIKTEHQGQSPNKPSHSQKMQSNLEPKEKSTTSFHSKIKLGSINILNNILENKLTSTISEQLINENKIRLQHSPERIVNKDNPDSSSVCYKSSEADSQQASTGSETPNRLSIDTDEFIPIQAEVVMSDESENELVDKNKNSTGDRSTDDVKKEVEDYIASFLNGTENGNLVEYPPLHNEVPNDLFRSHSMATGECFPPTFQSICRSLLLGLDSLFQQKDTSAIPVETCGCHISLVQHMERRSVWITLDCSPCNTKLTFYNKCALKVPKLLQLGKTNKKRALSKSPSKSFSTLHEQKSGKENHPEISQENSSLTSSVEILQQSECLSTSLSSPLTSKKTVRCYLCERMFYSVRELMSHMRTNQSSSDQRVECRKCLLVLPSVCAAKAHILTHPPANSTNISVCPECGSRCDGPRDFVHHLNTCGHQYRRSGILCQECKFSRCSDTSQRRSWIREFDLLKL</sequence>
<feature type="domain" description="C2H2-type" evidence="2">
    <location>
        <begin position="527"/>
        <end position="551"/>
    </location>
</feature>
<keyword evidence="4" id="KW-1185">Reference proteome</keyword>